<evidence type="ECO:0000256" key="4">
    <source>
        <dbReference type="ARBA" id="ARBA00023136"/>
    </source>
</evidence>
<evidence type="ECO:0000313" key="7">
    <source>
        <dbReference type="EMBL" id="MFD2603615.1"/>
    </source>
</evidence>
<sequence>MLSLPFVQTAIGHYATDKLNKDFGTNISVEKIAISVFGGVKLKGVLILDHHNDTLVSANRVQTNILNVRGVLDSKLRFGVIRSDRLNFHMKTYKGEKTSNLDVFVKSFDNGKPGSGKFRLRTDELYVTNGRFRLTNENAITPRVLDFKKLNGELGDFYIKGSDVSADIKKLSLLDHRKLFVENLKAKFSYTKTNIKLDNLELATSESALKGAVKLTYTREDMKDFINRVDFDFLIDRATVSSNELNYFYNEFGKNQKFYLSTRLTGPLNNFVLHDLKLLDKNNSEIIGSVNFRHLFDKEGPGFYMNGNFDRVSSNYNNLKNIMPRILGKSLPVILEKFGRIDLVGDVVLTKKDLSTNMYVMSELGEATANVSVKDYNKPDIATYLGTIDLEGFNVGGVIDNKMFGLATLHLDVDGQGFNKQSLNTAVKGDITQFVINKYNYRDIDIDGKFKWPYFNGTVNSNDPNLRMSFDGLVDMSKNRNNYDFDMQVDYADLHLLNFMKKDTLSIFKGNVVANASGNSLNTLAGRLHVNNLSYQNSKDSYFFEDFTIDASYDENNVRTVTLDSKDIIEGKVSGLYDIKEVPKLVENALGSLYTNYSPYKVRKGQYLDFNFTIYNKIVEVINPDIIVGDNTVLKGRINADKGEFIMSFDSPIITAFNNQFEKIEIDVNNRNPLYNAYVSMDTVRMKNYKISDFKVVNVTKNDTLYLRSEFKGGSKAKDYFNLNLYHTIDEDNKSVVGFKKSEIGVKDYVWYINENDTEQNKIIFNKKLTDFTIDKLTLSHNDQKVELEGMLKGKDYKDLKLVFNDVDLNKITPSLDSLSFGGRLNGEVSLKQNKQEFQPAASVTIDTLKVNKFDLGDMKLQVTGDKSFRKFNVNSNISRNGDENFNVHGAVEIVDKQTLLSLDANFVDFDISPLQVFLKSVFKEIRGKASGRAAIVGNVKNPEINGILYLKKAGLNVGYLNTDYNFADGAMVTLSEKKISLANIELTDTKYGTRGILRGDIKHKMFKDWELDDVSVESQRILVLDTQDSDDALYYGTAFIKGKASIDGPINALYIKVDAKSEEGTDIKIPINNAGATGNSAAFIDFLSPKEEQNRKKGIVVEDKTKTFKGLEMKFDLDITPEAKLEVIIDKNTGHSLTSTGDGGLLLEINTLGKFNMTGDYIVRKGTYNFKYGGVLDKKFDVKRGGTINWEGDPMRARLNLEAVYATRANPAVLLESSSFNRNIPVEVVIILTGNLTNPEPDFLINFPGVSSVLKSDLEYKLSDMTARQNQALSLLSTGSFVSPNSMDAGSAVAGNLFERASSLLTDVFSEDGADDKLKIGFNYTNGGKNPYVETNSQVGLTLSSQINDRISVNGQVGVPIGGVNESQIVGNVEAQIRLNDDNTFKGRVFNRENDINFLGEGINYTQGIGLTYELDFDTLQELWRKIFAGEQDKDQNVNSDQLPDSDLSPEFMKFMETRNKKKKNTDEKEPERIPETE</sequence>
<evidence type="ECO:0000313" key="8">
    <source>
        <dbReference type="Proteomes" id="UP001597480"/>
    </source>
</evidence>
<organism evidence="7 8">
    <name type="scientific">Flavobacterium suzhouense</name>
    <dbReference type="NCBI Taxonomy" id="1529638"/>
    <lineage>
        <taxon>Bacteria</taxon>
        <taxon>Pseudomonadati</taxon>
        <taxon>Bacteroidota</taxon>
        <taxon>Flavobacteriia</taxon>
        <taxon>Flavobacteriales</taxon>
        <taxon>Flavobacteriaceae</taxon>
        <taxon>Flavobacterium</taxon>
    </lineage>
</organism>
<comment type="caution">
    <text evidence="7">The sequence shown here is derived from an EMBL/GenBank/DDBJ whole genome shotgun (WGS) entry which is preliminary data.</text>
</comment>
<keyword evidence="2" id="KW-0812">Transmembrane</keyword>
<evidence type="ECO:0000259" key="6">
    <source>
        <dbReference type="Pfam" id="PF04357"/>
    </source>
</evidence>
<keyword evidence="8" id="KW-1185">Reference proteome</keyword>
<protein>
    <submittedName>
        <fullName evidence="7">Translocation/assembly module TamB domain-containing protein</fullName>
    </submittedName>
</protein>
<keyword evidence="3" id="KW-1133">Transmembrane helix</keyword>
<feature type="region of interest" description="Disordered" evidence="5">
    <location>
        <begin position="1436"/>
        <end position="1479"/>
    </location>
</feature>
<dbReference type="InterPro" id="IPR007452">
    <property type="entry name" value="TamB_C"/>
</dbReference>
<name>A0ABW5NZ78_9FLAO</name>
<dbReference type="Pfam" id="PF04357">
    <property type="entry name" value="TamB"/>
    <property type="match status" value="1"/>
</dbReference>
<evidence type="ECO:0000256" key="3">
    <source>
        <dbReference type="ARBA" id="ARBA00022989"/>
    </source>
</evidence>
<accession>A0ABW5NZ78</accession>
<proteinExistence type="predicted"/>
<evidence type="ECO:0000256" key="2">
    <source>
        <dbReference type="ARBA" id="ARBA00022692"/>
    </source>
</evidence>
<dbReference type="EMBL" id="JBHUMD010000030">
    <property type="protein sequence ID" value="MFD2603615.1"/>
    <property type="molecule type" value="Genomic_DNA"/>
</dbReference>
<keyword evidence="4" id="KW-0472">Membrane</keyword>
<gene>
    <name evidence="7" type="ORF">ACFSR3_16230</name>
</gene>
<evidence type="ECO:0000256" key="1">
    <source>
        <dbReference type="ARBA" id="ARBA00004167"/>
    </source>
</evidence>
<evidence type="ECO:0000256" key="5">
    <source>
        <dbReference type="SAM" id="MobiDB-lite"/>
    </source>
</evidence>
<comment type="subcellular location">
    <subcellularLocation>
        <location evidence="1">Membrane</location>
        <topology evidence="1">Single-pass membrane protein</topology>
    </subcellularLocation>
</comment>
<reference evidence="8" key="1">
    <citation type="journal article" date="2019" name="Int. J. Syst. Evol. Microbiol.">
        <title>The Global Catalogue of Microorganisms (GCM) 10K type strain sequencing project: providing services to taxonomists for standard genome sequencing and annotation.</title>
        <authorList>
            <consortium name="The Broad Institute Genomics Platform"/>
            <consortium name="The Broad Institute Genome Sequencing Center for Infectious Disease"/>
            <person name="Wu L."/>
            <person name="Ma J."/>
        </authorList>
    </citation>
    <scope>NUCLEOTIDE SEQUENCE [LARGE SCALE GENOMIC DNA]</scope>
    <source>
        <strain evidence="8">KCTC 42107</strain>
    </source>
</reference>
<feature type="compositionally biased region" description="Basic and acidic residues" evidence="5">
    <location>
        <begin position="1455"/>
        <end position="1479"/>
    </location>
</feature>
<dbReference type="Proteomes" id="UP001597480">
    <property type="component" value="Unassembled WGS sequence"/>
</dbReference>
<dbReference type="RefSeq" id="WP_379822480.1">
    <property type="nucleotide sequence ID" value="NZ_JBHUMD010000030.1"/>
</dbReference>
<feature type="domain" description="Translocation and assembly module TamB C-terminal" evidence="6">
    <location>
        <begin position="988"/>
        <end position="1418"/>
    </location>
</feature>